<keyword evidence="2" id="KW-1185">Reference proteome</keyword>
<dbReference type="EMBL" id="JABFCX010000002">
    <property type="protein sequence ID" value="NNU15332.1"/>
    <property type="molecule type" value="Genomic_DNA"/>
</dbReference>
<evidence type="ECO:0000313" key="2">
    <source>
        <dbReference type="Proteomes" id="UP000536835"/>
    </source>
</evidence>
<comment type="caution">
    <text evidence="1">The sequence shown here is derived from an EMBL/GenBank/DDBJ whole genome shotgun (WGS) entry which is preliminary data.</text>
</comment>
<protein>
    <recommendedName>
        <fullName evidence="3">PEGA domain-containing protein</fullName>
    </recommendedName>
</protein>
<dbReference type="AlphaFoldDB" id="A0A7Y3RJP8"/>
<dbReference type="PROSITE" id="PS51257">
    <property type="entry name" value="PROKAR_LIPOPROTEIN"/>
    <property type="match status" value="1"/>
</dbReference>
<evidence type="ECO:0008006" key="3">
    <source>
        <dbReference type="Google" id="ProtNLM"/>
    </source>
</evidence>
<reference evidence="1 2" key="1">
    <citation type="submission" date="2020-05" db="EMBL/GenBank/DDBJ databases">
        <title>Parvularcula mediterraneae sp. nov., isolated from polypropylene straw from shallow seawater of the seashore of Laganas in Zakynthos island, Greece.</title>
        <authorList>
            <person name="Szabo I."/>
            <person name="Al-Omari J."/>
            <person name="Rado J."/>
            <person name="Szerdahelyi G.S."/>
        </authorList>
    </citation>
    <scope>NUCLEOTIDE SEQUENCE [LARGE SCALE GENOMIC DNA]</scope>
    <source>
        <strain evidence="1 2">ZS-1/3</strain>
    </source>
</reference>
<gene>
    <name evidence="1" type="ORF">HK107_03200</name>
</gene>
<dbReference type="Proteomes" id="UP000536835">
    <property type="component" value="Unassembled WGS sequence"/>
</dbReference>
<proteinExistence type="predicted"/>
<sequence length="112" mass="11611">MKRAIALAAAFALVSCETVLPEGLSFARPRGQAPVPGTIIDTVPTGATLAHPDGECLTPCRVDYGRVVTVTVGKTGYKALDVTIPLGAKDTVLELTPVGRSTPVETETLPLP</sequence>
<name>A0A7Y3RJP8_9PROT</name>
<evidence type="ECO:0000313" key="1">
    <source>
        <dbReference type="EMBL" id="NNU15332.1"/>
    </source>
</evidence>
<dbReference type="RefSeq" id="WP_173196742.1">
    <property type="nucleotide sequence ID" value="NZ_JABFCX010000002.1"/>
</dbReference>
<organism evidence="1 2">
    <name type="scientific">Parvularcula mediterranea</name>
    <dbReference type="NCBI Taxonomy" id="2732508"/>
    <lineage>
        <taxon>Bacteria</taxon>
        <taxon>Pseudomonadati</taxon>
        <taxon>Pseudomonadota</taxon>
        <taxon>Alphaproteobacteria</taxon>
        <taxon>Parvularculales</taxon>
        <taxon>Parvularculaceae</taxon>
        <taxon>Parvularcula</taxon>
    </lineage>
</organism>
<accession>A0A7Y3RJP8</accession>